<dbReference type="Pfam" id="PF14337">
    <property type="entry name" value="Abi_alpha"/>
    <property type="match status" value="1"/>
</dbReference>
<dbReference type="AlphaFoldDB" id="A0A6N4XC04"/>
<proteinExistence type="predicted"/>
<organism evidence="1 2">
    <name type="scientific">Chryseobacterium potabilaquae</name>
    <dbReference type="NCBI Taxonomy" id="2675057"/>
    <lineage>
        <taxon>Bacteria</taxon>
        <taxon>Pseudomonadati</taxon>
        <taxon>Bacteroidota</taxon>
        <taxon>Flavobacteriia</taxon>
        <taxon>Flavobacteriales</taxon>
        <taxon>Weeksellaceae</taxon>
        <taxon>Chryseobacterium group</taxon>
        <taxon>Chryseobacterium</taxon>
    </lineage>
</organism>
<dbReference type="Proteomes" id="UP000445144">
    <property type="component" value="Unassembled WGS sequence"/>
</dbReference>
<gene>
    <name evidence="1" type="ORF">CHRY9293_03245</name>
</gene>
<name>A0A6N4XC04_9FLAO</name>
<sequence length="264" mass="30349">MDKKTTLGLIRDSQQILSTFYGDLAQPSVKKVGIALETTVEFCTSILLPVKYQSEKWKLNFQKKLNDYKDNLEKISEEKIIEVNPQIGAPILEKLSYITNEEISIMFINLLTKASSIDTVNIAHPSFVQIIERLSVDEAKILNNLDNKDFIPYVNFRLKQNNLKGYIEILGKGTLLQFENDLLFPQNINTYIDNLISTGILSDKDGTYKVDEQIYVPLLEKYDYEGMKSKFQSKFTEFKELQISKSYFEITSFGKSFLIACSQK</sequence>
<evidence type="ECO:0008006" key="3">
    <source>
        <dbReference type="Google" id="ProtNLM"/>
    </source>
</evidence>
<evidence type="ECO:0000313" key="1">
    <source>
        <dbReference type="EMBL" id="CAA7197191.1"/>
    </source>
</evidence>
<keyword evidence="2" id="KW-1185">Reference proteome</keyword>
<dbReference type="EMBL" id="CACVBR010000042">
    <property type="protein sequence ID" value="CAA7197191.1"/>
    <property type="molecule type" value="Genomic_DNA"/>
</dbReference>
<protein>
    <recommendedName>
        <fullName evidence="3">DUF4393 domain-containing protein</fullName>
    </recommendedName>
</protein>
<accession>A0A6N4XC04</accession>
<dbReference type="InterPro" id="IPR025506">
    <property type="entry name" value="Abi_alpha"/>
</dbReference>
<reference evidence="1 2" key="1">
    <citation type="submission" date="2020-01" db="EMBL/GenBank/DDBJ databases">
        <authorList>
            <person name="Rodrigo-Torres L."/>
            <person name="Arahal R. D."/>
            <person name="Lucena T."/>
        </authorList>
    </citation>
    <scope>NUCLEOTIDE SEQUENCE [LARGE SCALE GENOMIC DNA]</scope>
    <source>
        <strain evidence="1 2">CECT 9293</strain>
    </source>
</reference>
<evidence type="ECO:0000313" key="2">
    <source>
        <dbReference type="Proteomes" id="UP000445144"/>
    </source>
</evidence>
<dbReference type="Gene3D" id="3.30.110.190">
    <property type="match status" value="1"/>
</dbReference>
<dbReference type="RefSeq" id="WP_162033884.1">
    <property type="nucleotide sequence ID" value="NZ_CACVBR010000042.1"/>
</dbReference>